<keyword evidence="5 7" id="KW-1133">Transmembrane helix</keyword>
<keyword evidence="3" id="KW-0547">Nucleotide-binding</keyword>
<protein>
    <submittedName>
        <fullName evidence="10">ABC transporter ATP-binding protein</fullName>
    </submittedName>
</protein>
<dbReference type="InterPro" id="IPR011527">
    <property type="entry name" value="ABC1_TM_dom"/>
</dbReference>
<evidence type="ECO:0000256" key="4">
    <source>
        <dbReference type="ARBA" id="ARBA00022840"/>
    </source>
</evidence>
<dbReference type="InterPro" id="IPR003593">
    <property type="entry name" value="AAA+_ATPase"/>
</dbReference>
<dbReference type="Gene3D" id="1.20.1560.10">
    <property type="entry name" value="ABC transporter type 1, transmembrane domain"/>
    <property type="match status" value="1"/>
</dbReference>
<feature type="transmembrane region" description="Helical" evidence="7">
    <location>
        <begin position="249"/>
        <end position="269"/>
    </location>
</feature>
<evidence type="ECO:0000256" key="2">
    <source>
        <dbReference type="ARBA" id="ARBA00022692"/>
    </source>
</evidence>
<feature type="transmembrane region" description="Helical" evidence="7">
    <location>
        <begin position="164"/>
        <end position="182"/>
    </location>
</feature>
<dbReference type="SUPFAM" id="SSF52540">
    <property type="entry name" value="P-loop containing nucleoside triphosphate hydrolases"/>
    <property type="match status" value="1"/>
</dbReference>
<dbReference type="Gene3D" id="3.40.50.300">
    <property type="entry name" value="P-loop containing nucleotide triphosphate hydrolases"/>
    <property type="match status" value="1"/>
</dbReference>
<evidence type="ECO:0000256" key="3">
    <source>
        <dbReference type="ARBA" id="ARBA00022741"/>
    </source>
</evidence>
<dbReference type="AlphaFoldDB" id="A0A9X6ZQ44"/>
<dbReference type="SUPFAM" id="SSF90123">
    <property type="entry name" value="ABC transporter transmembrane region"/>
    <property type="match status" value="1"/>
</dbReference>
<dbReference type="Pfam" id="PF00664">
    <property type="entry name" value="ABC_membrane"/>
    <property type="match status" value="1"/>
</dbReference>
<dbReference type="PROSITE" id="PS50929">
    <property type="entry name" value="ABC_TM1F"/>
    <property type="match status" value="1"/>
</dbReference>
<dbReference type="SMART" id="SM00382">
    <property type="entry name" value="AAA"/>
    <property type="match status" value="1"/>
</dbReference>
<keyword evidence="4 10" id="KW-0067">ATP-binding</keyword>
<dbReference type="GO" id="GO:0005524">
    <property type="term" value="F:ATP binding"/>
    <property type="evidence" value="ECO:0007669"/>
    <property type="project" value="UniProtKB-KW"/>
</dbReference>
<evidence type="ECO:0000313" key="11">
    <source>
        <dbReference type="Proteomes" id="UP000224003"/>
    </source>
</evidence>
<dbReference type="PANTHER" id="PTHR43394">
    <property type="entry name" value="ATP-DEPENDENT PERMEASE MDL1, MITOCHONDRIAL"/>
    <property type="match status" value="1"/>
</dbReference>
<dbReference type="PROSITE" id="PS00211">
    <property type="entry name" value="ABC_TRANSPORTER_1"/>
    <property type="match status" value="1"/>
</dbReference>
<dbReference type="InterPro" id="IPR017871">
    <property type="entry name" value="ABC_transporter-like_CS"/>
</dbReference>
<dbReference type="GO" id="GO:0015421">
    <property type="term" value="F:ABC-type oligopeptide transporter activity"/>
    <property type="evidence" value="ECO:0007669"/>
    <property type="project" value="TreeGrafter"/>
</dbReference>
<feature type="transmembrane region" description="Helical" evidence="7">
    <location>
        <begin position="135"/>
        <end position="158"/>
    </location>
</feature>
<dbReference type="Pfam" id="PF00005">
    <property type="entry name" value="ABC_tran"/>
    <property type="match status" value="1"/>
</dbReference>
<dbReference type="EMBL" id="NUVX01000079">
    <property type="protein sequence ID" value="PFJ29192.1"/>
    <property type="molecule type" value="Genomic_DNA"/>
</dbReference>
<dbReference type="PROSITE" id="PS50893">
    <property type="entry name" value="ABC_TRANSPORTER_2"/>
    <property type="match status" value="1"/>
</dbReference>
<feature type="domain" description="ABC transporter" evidence="8">
    <location>
        <begin position="339"/>
        <end position="564"/>
    </location>
</feature>
<reference evidence="10 11" key="1">
    <citation type="submission" date="2017-09" db="EMBL/GenBank/DDBJ databases">
        <title>Large-scale bioinformatics analysis of Bacillus genomes uncovers conserved roles of natural products in bacterial physiology.</title>
        <authorList>
            <consortium name="Agbiome Team Llc"/>
            <person name="Bleich R.M."/>
            <person name="Grubbs K.J."/>
            <person name="Santa Maria K.C."/>
            <person name="Allen S.E."/>
            <person name="Farag S."/>
            <person name="Shank E.A."/>
            <person name="Bowers A."/>
        </authorList>
    </citation>
    <scope>NUCLEOTIDE SEQUENCE [LARGE SCALE GENOMIC DNA]</scope>
    <source>
        <strain evidence="10 11">AFS085496</strain>
    </source>
</reference>
<dbReference type="GO" id="GO:0016887">
    <property type="term" value="F:ATP hydrolysis activity"/>
    <property type="evidence" value="ECO:0007669"/>
    <property type="project" value="InterPro"/>
</dbReference>
<dbReference type="RefSeq" id="WP_000669105.1">
    <property type="nucleotide sequence ID" value="NZ_JBIUGB010000194.1"/>
</dbReference>
<comment type="subcellular location">
    <subcellularLocation>
        <location evidence="1">Cell membrane</location>
        <topology evidence="1">Multi-pass membrane protein</topology>
    </subcellularLocation>
</comment>
<name>A0A9X6ZQ44_BACTU</name>
<keyword evidence="6 7" id="KW-0472">Membrane</keyword>
<evidence type="ECO:0000256" key="7">
    <source>
        <dbReference type="SAM" id="Phobius"/>
    </source>
</evidence>
<dbReference type="GO" id="GO:0005886">
    <property type="term" value="C:plasma membrane"/>
    <property type="evidence" value="ECO:0007669"/>
    <property type="project" value="UniProtKB-SubCell"/>
</dbReference>
<feature type="transmembrane region" description="Helical" evidence="7">
    <location>
        <begin position="60"/>
        <end position="81"/>
    </location>
</feature>
<proteinExistence type="predicted"/>
<dbReference type="InterPro" id="IPR003439">
    <property type="entry name" value="ABC_transporter-like_ATP-bd"/>
</dbReference>
<evidence type="ECO:0000256" key="5">
    <source>
        <dbReference type="ARBA" id="ARBA00022989"/>
    </source>
</evidence>
<dbReference type="CDD" id="cd07346">
    <property type="entry name" value="ABC_6TM_exporters"/>
    <property type="match status" value="1"/>
</dbReference>
<feature type="domain" description="ABC transmembrane type-1" evidence="9">
    <location>
        <begin position="27"/>
        <end position="284"/>
    </location>
</feature>
<gene>
    <name evidence="10" type="ORF">COJ15_31980</name>
</gene>
<evidence type="ECO:0000256" key="6">
    <source>
        <dbReference type="ARBA" id="ARBA00023136"/>
    </source>
</evidence>
<keyword evidence="2 7" id="KW-0812">Transmembrane</keyword>
<dbReference type="PANTHER" id="PTHR43394:SF1">
    <property type="entry name" value="ATP-BINDING CASSETTE SUB-FAMILY B MEMBER 10, MITOCHONDRIAL"/>
    <property type="match status" value="1"/>
</dbReference>
<accession>A0A9X6ZQ44</accession>
<evidence type="ECO:0000256" key="1">
    <source>
        <dbReference type="ARBA" id="ARBA00004651"/>
    </source>
</evidence>
<organism evidence="10 11">
    <name type="scientific">Bacillus thuringiensis</name>
    <dbReference type="NCBI Taxonomy" id="1428"/>
    <lineage>
        <taxon>Bacteria</taxon>
        <taxon>Bacillati</taxon>
        <taxon>Bacillota</taxon>
        <taxon>Bacilli</taxon>
        <taxon>Bacillales</taxon>
        <taxon>Bacillaceae</taxon>
        <taxon>Bacillus</taxon>
        <taxon>Bacillus cereus group</taxon>
    </lineage>
</organism>
<sequence length="566" mass="64530">MKFKELTDYLRYMWVILRPEKFLVTMIILSIIAHAVLTVGVPMLTMILIDNALKIYENGLLWWVILGMVFIPTTSGVLMTFEDYFANKLGHKVLTNMRVKLFSNVLNRKVESHSKALSGEYLQTIIDEPEEIGHWIYITSIQILLNCMSLVILLSVLFYLSIGLGLMTMILLLFYIIPYILFKNKLQKASFVELESRAAATGILNEGLNAVKLFKSFGNVDFLQKRLEKVNEENFRAFMAVKKIDRKNNLYIGSIMSLGIALIYLYGGLQVIEGTLTIGVMIAAKMYIEQIFLRSQVIYYRLMETFQKMPIAKKLEKESHDESNYEVSGDKDLNNIESISLRNIYFSYDEQEIFKNLTLDIKMNKYTSIVGRSGCGKSSLLKILFKLIDTNKGDILINNSPIQHFRLEKLRSIIQFVPQNSEFVSGSIWENLIFGIDEIEENEVKELLRLLRINEFVEKLPHGYDTVIGSNDNVTLSGGQLQRLAIARALIRKPKVLLLDEVTSGLDSENAINVQTVLKGLEEVTIISVTHNLEEAKHSDYVINLDQNKVSECNVANQLVLSSIES</sequence>
<evidence type="ECO:0000259" key="9">
    <source>
        <dbReference type="PROSITE" id="PS50929"/>
    </source>
</evidence>
<evidence type="ECO:0000259" key="8">
    <source>
        <dbReference type="PROSITE" id="PS50893"/>
    </source>
</evidence>
<evidence type="ECO:0000313" key="10">
    <source>
        <dbReference type="EMBL" id="PFJ29192.1"/>
    </source>
</evidence>
<feature type="transmembrane region" description="Helical" evidence="7">
    <location>
        <begin position="21"/>
        <end position="48"/>
    </location>
</feature>
<dbReference type="InterPro" id="IPR039421">
    <property type="entry name" value="Type_1_exporter"/>
</dbReference>
<dbReference type="Proteomes" id="UP000224003">
    <property type="component" value="Unassembled WGS sequence"/>
</dbReference>
<dbReference type="InterPro" id="IPR036640">
    <property type="entry name" value="ABC1_TM_sf"/>
</dbReference>
<dbReference type="InterPro" id="IPR027417">
    <property type="entry name" value="P-loop_NTPase"/>
</dbReference>
<comment type="caution">
    <text evidence="10">The sequence shown here is derived from an EMBL/GenBank/DDBJ whole genome shotgun (WGS) entry which is preliminary data.</text>
</comment>